<keyword evidence="1" id="KW-0472">Membrane</keyword>
<keyword evidence="1" id="KW-0812">Transmembrane</keyword>
<accession>A0A174KJW2</accession>
<dbReference type="Proteomes" id="UP000095712">
    <property type="component" value="Unassembled WGS sequence"/>
</dbReference>
<dbReference type="SUPFAM" id="SSF53098">
    <property type="entry name" value="Ribonuclease H-like"/>
    <property type="match status" value="1"/>
</dbReference>
<organism evidence="3 4">
    <name type="scientific">Blautia wexlerae</name>
    <dbReference type="NCBI Taxonomy" id="418240"/>
    <lineage>
        <taxon>Bacteria</taxon>
        <taxon>Bacillati</taxon>
        <taxon>Bacillota</taxon>
        <taxon>Clostridia</taxon>
        <taxon>Lachnospirales</taxon>
        <taxon>Lachnospiraceae</taxon>
        <taxon>Blautia</taxon>
    </lineage>
</organism>
<dbReference type="Pfam" id="PF13546">
    <property type="entry name" value="DDE_5"/>
    <property type="match status" value="1"/>
</dbReference>
<protein>
    <recommendedName>
        <fullName evidence="2">Transposase IS701-like DDE domain-containing protein</fullName>
    </recommendedName>
</protein>
<feature type="transmembrane region" description="Helical" evidence="1">
    <location>
        <begin position="35"/>
        <end position="58"/>
    </location>
</feature>
<sequence>MYNEFAKKHYKGKRPCTTKSLYNEKKLIGRLHQYFLIYFETFSVPTADTLFLLILSILTLESAHSIRFLYQHFLSGITEKSLNVFYYACSYAKVDYSRFMNTTARIALKLIPDSLQTQPVFLCVDDTMVSKFGTKFENVSKLFDHAAHNGSNYLNGHCFVSVMLCVPVWNRDKVSYLSVPLGYRMWQKKESKLELAASMIRQVMPEFHNKDHVIILCDSWYTKQNLVSIVDEYPNLDLIGNARIDSVMYDLTPARTGRRGRPAKHGKRLSVETDFTFPDEKIGDYYTSVRRVLTKIFGNRKVLAYVTAAEKEHGTKRLFFSTIFPEDLQIFCAWQEKAPLNQTGSDRMKYIPLLLYSFRWNIETSYYEQKTFWSFCSYMVRSCKGIEMLVNLINISYCAMKILPYQNEHFSEYRTKSVQEFRFELSQGIRSQIFFATFVKNIETHIKSNAMTKALKLLVCQQVYHL</sequence>
<evidence type="ECO:0000259" key="2">
    <source>
        <dbReference type="Pfam" id="PF13546"/>
    </source>
</evidence>
<dbReference type="InterPro" id="IPR012337">
    <property type="entry name" value="RNaseH-like_sf"/>
</dbReference>
<feature type="domain" description="Transposase IS701-like DDE" evidence="2">
    <location>
        <begin position="104"/>
        <end position="270"/>
    </location>
</feature>
<keyword evidence="1" id="KW-1133">Transmembrane helix</keyword>
<dbReference type="AlphaFoldDB" id="A0A174KJW2"/>
<dbReference type="EMBL" id="CZAW01000004">
    <property type="protein sequence ID" value="CUP09865.1"/>
    <property type="molecule type" value="Genomic_DNA"/>
</dbReference>
<reference evidence="3 4" key="1">
    <citation type="submission" date="2015-09" db="EMBL/GenBank/DDBJ databases">
        <authorList>
            <consortium name="Pathogen Informatics"/>
        </authorList>
    </citation>
    <scope>NUCLEOTIDE SEQUENCE [LARGE SCALE GENOMIC DNA]</scope>
    <source>
        <strain evidence="3 4">2789STDY5834911</strain>
    </source>
</reference>
<evidence type="ECO:0000256" key="1">
    <source>
        <dbReference type="SAM" id="Phobius"/>
    </source>
</evidence>
<dbReference type="InterPro" id="IPR038721">
    <property type="entry name" value="IS701-like_DDE_dom"/>
</dbReference>
<evidence type="ECO:0000313" key="4">
    <source>
        <dbReference type="Proteomes" id="UP000095712"/>
    </source>
</evidence>
<evidence type="ECO:0000313" key="3">
    <source>
        <dbReference type="EMBL" id="CUP09865.1"/>
    </source>
</evidence>
<gene>
    <name evidence="3" type="ORF">ERS852523_00556</name>
</gene>
<name>A0A174KJW2_9FIRM</name>
<proteinExistence type="predicted"/>